<evidence type="ECO:0000313" key="1">
    <source>
        <dbReference type="EMBL" id="JAG29476.1"/>
    </source>
</evidence>
<dbReference type="Gene3D" id="3.10.10.10">
    <property type="entry name" value="HIV Type 1 Reverse Transcriptase, subunit A, domain 1"/>
    <property type="match status" value="1"/>
</dbReference>
<dbReference type="AlphaFoldDB" id="A0A0A9YCY4"/>
<organism evidence="1">
    <name type="scientific">Lygus hesperus</name>
    <name type="common">Western plant bug</name>
    <dbReference type="NCBI Taxonomy" id="30085"/>
    <lineage>
        <taxon>Eukaryota</taxon>
        <taxon>Metazoa</taxon>
        <taxon>Ecdysozoa</taxon>
        <taxon>Arthropoda</taxon>
        <taxon>Hexapoda</taxon>
        <taxon>Insecta</taxon>
        <taxon>Pterygota</taxon>
        <taxon>Neoptera</taxon>
        <taxon>Paraneoptera</taxon>
        <taxon>Hemiptera</taxon>
        <taxon>Heteroptera</taxon>
        <taxon>Panheteroptera</taxon>
        <taxon>Cimicomorpha</taxon>
        <taxon>Miridae</taxon>
        <taxon>Mirini</taxon>
        <taxon>Lygus</taxon>
    </lineage>
</organism>
<dbReference type="PANTHER" id="PTHR37984:SF5">
    <property type="entry name" value="PROTEIN NYNRIN-LIKE"/>
    <property type="match status" value="1"/>
</dbReference>
<name>A0A0A9YCY4_LYGHE</name>
<dbReference type="InterPro" id="IPR050951">
    <property type="entry name" value="Retrovirus_Pol_polyprotein"/>
</dbReference>
<proteinExistence type="predicted"/>
<accession>A0A0A9YCY4</accession>
<protein>
    <submittedName>
        <fullName evidence="1">Transposon Ty3-I Gag-Pol polyprotein</fullName>
    </submittedName>
</protein>
<feature type="non-terminal residue" evidence="1">
    <location>
        <position position="174"/>
    </location>
</feature>
<dbReference type="GO" id="GO:0071897">
    <property type="term" value="P:DNA biosynthetic process"/>
    <property type="evidence" value="ECO:0007669"/>
    <property type="project" value="UniProtKB-ARBA"/>
</dbReference>
<gene>
    <name evidence="1" type="primary">TY3B-I_7</name>
    <name evidence="1" type="ORF">CM83_103743</name>
</gene>
<dbReference type="PANTHER" id="PTHR37984">
    <property type="entry name" value="PROTEIN CBG26694"/>
    <property type="match status" value="1"/>
</dbReference>
<feature type="non-terminal residue" evidence="1">
    <location>
        <position position="1"/>
    </location>
</feature>
<dbReference type="EMBL" id="GBHO01014128">
    <property type="protein sequence ID" value="JAG29476.1"/>
    <property type="molecule type" value="Transcribed_RNA"/>
</dbReference>
<reference evidence="1" key="1">
    <citation type="journal article" date="2014" name="PLoS ONE">
        <title>Transcriptome-Based Identification of ABC Transporters in the Western Tarnished Plant Bug Lygus hesperus.</title>
        <authorList>
            <person name="Hull J.J."/>
            <person name="Chaney K."/>
            <person name="Geib S.M."/>
            <person name="Fabrick J.A."/>
            <person name="Brent C.S."/>
            <person name="Walsh D."/>
            <person name="Lavine L.C."/>
        </authorList>
    </citation>
    <scope>NUCLEOTIDE SEQUENCE</scope>
</reference>
<dbReference type="SUPFAM" id="SSF56672">
    <property type="entry name" value="DNA/RNA polymerases"/>
    <property type="match status" value="1"/>
</dbReference>
<dbReference type="InterPro" id="IPR043502">
    <property type="entry name" value="DNA/RNA_pol_sf"/>
</dbReference>
<reference evidence="1" key="2">
    <citation type="submission" date="2014-07" db="EMBL/GenBank/DDBJ databases">
        <authorList>
            <person name="Hull J."/>
        </authorList>
    </citation>
    <scope>NUCLEOTIDE SEQUENCE</scope>
</reference>
<sequence length="174" mass="19310">RCLIDPASHSVVIDGSRLGKGSAAGEVFQGEVLEDEELGLQELTPFDSIVQEDGDSHGLPAHLKILLNKSAERLTSQQREAFESLLMEFADVFARSGKELGRIMGSTHKVDVGDHHPIRQSPRRIPPHRLEEVDEMIREMEDNGVVEASQSPWASPIVLVPKKDGSTRFCVDYR</sequence>